<dbReference type="EMBL" id="CM035431">
    <property type="protein sequence ID" value="KAH7297380.1"/>
    <property type="molecule type" value="Genomic_DNA"/>
</dbReference>
<sequence length="239" mass="28529">MCSNAFKIDSRLKKYQVMTGYIKWEHDLMMRSHRIRIKNIKPAIDNKCPNRGPFKTLNTKKMRLQEDRINKIERKNRVIIKRLREINEVKLPEFCHRKLRFLIRGDAYKLKPPSGRKEFKYDWEALRGSLARRSLRKQETALRRLINSQNISKEEAFKLKKFLPRTQEVPVEYLDYHRHDHKSGEGVPVSESVKYVENDEPEGLLTKLAAIRLHMHYGDWVPGPESPYLDFHTKHKKIL</sequence>
<evidence type="ECO:0000256" key="1">
    <source>
        <dbReference type="ARBA" id="ARBA00008315"/>
    </source>
</evidence>
<comment type="similarity">
    <text evidence="1">Belongs to the CFAP97 family.</text>
</comment>
<evidence type="ECO:0000313" key="3">
    <source>
        <dbReference type="Proteomes" id="UP000825935"/>
    </source>
</evidence>
<dbReference type="AlphaFoldDB" id="A0A8T2RMV4"/>
<keyword evidence="3" id="KW-1185">Reference proteome</keyword>
<dbReference type="EMBL" id="CM035431">
    <property type="protein sequence ID" value="KAH7297379.1"/>
    <property type="molecule type" value="Genomic_DNA"/>
</dbReference>
<reference evidence="2" key="1">
    <citation type="submission" date="2021-08" db="EMBL/GenBank/DDBJ databases">
        <title>WGS assembly of Ceratopteris richardii.</title>
        <authorList>
            <person name="Marchant D.B."/>
            <person name="Chen G."/>
            <person name="Jenkins J."/>
            <person name="Shu S."/>
            <person name="Leebens-Mack J."/>
            <person name="Grimwood J."/>
            <person name="Schmutz J."/>
            <person name="Soltis P."/>
            <person name="Soltis D."/>
            <person name="Chen Z.-H."/>
        </authorList>
    </citation>
    <scope>NUCLEOTIDE SEQUENCE</scope>
    <source>
        <strain evidence="2">Whitten #5841</strain>
        <tissue evidence="2">Leaf</tissue>
    </source>
</reference>
<dbReference type="InterPro" id="IPR029488">
    <property type="entry name" value="Hmw/CFAP97"/>
</dbReference>
<dbReference type="Proteomes" id="UP000825935">
    <property type="component" value="Chromosome 26"/>
</dbReference>
<protein>
    <submittedName>
        <fullName evidence="2">Uncharacterized protein</fullName>
    </submittedName>
</protein>
<dbReference type="Pfam" id="PF13879">
    <property type="entry name" value="Hmw_CFAP97"/>
    <property type="match status" value="1"/>
</dbReference>
<dbReference type="OMA" id="IRRTGYI"/>
<dbReference type="EMBL" id="CM035431">
    <property type="protein sequence ID" value="KAH7297381.1"/>
    <property type="molecule type" value="Genomic_DNA"/>
</dbReference>
<gene>
    <name evidence="2" type="ORF">KP509_26G067100</name>
</gene>
<dbReference type="OrthoDB" id="1888292at2759"/>
<name>A0A8T2RMV4_CERRI</name>
<accession>A0A8T2RMV4</accession>
<comment type="caution">
    <text evidence="2">The sequence shown here is derived from an EMBL/GenBank/DDBJ whole genome shotgun (WGS) entry which is preliminary data.</text>
</comment>
<evidence type="ECO:0000313" key="2">
    <source>
        <dbReference type="EMBL" id="KAH7297380.1"/>
    </source>
</evidence>
<proteinExistence type="inferred from homology"/>
<organism evidence="2 3">
    <name type="scientific">Ceratopteris richardii</name>
    <name type="common">Triangle waterfern</name>
    <dbReference type="NCBI Taxonomy" id="49495"/>
    <lineage>
        <taxon>Eukaryota</taxon>
        <taxon>Viridiplantae</taxon>
        <taxon>Streptophyta</taxon>
        <taxon>Embryophyta</taxon>
        <taxon>Tracheophyta</taxon>
        <taxon>Polypodiopsida</taxon>
        <taxon>Polypodiidae</taxon>
        <taxon>Polypodiales</taxon>
        <taxon>Pteridineae</taxon>
        <taxon>Pteridaceae</taxon>
        <taxon>Parkerioideae</taxon>
        <taxon>Ceratopteris</taxon>
    </lineage>
</organism>
<dbReference type="EMBL" id="CM035431">
    <property type="protein sequence ID" value="KAH7297378.1"/>
    <property type="molecule type" value="Genomic_DNA"/>
</dbReference>